<evidence type="ECO:0000256" key="5">
    <source>
        <dbReference type="ARBA" id="ARBA00022670"/>
    </source>
</evidence>
<evidence type="ECO:0000256" key="2">
    <source>
        <dbReference type="ARBA" id="ARBA00004286"/>
    </source>
</evidence>
<evidence type="ECO:0000256" key="10">
    <source>
        <dbReference type="ARBA" id="ARBA00022833"/>
    </source>
</evidence>
<keyword evidence="8 15" id="KW-0863">Zinc-finger</keyword>
<dbReference type="PROSITE" id="PS51908">
    <property type="entry name" value="ZF_UBZ4"/>
    <property type="match status" value="1"/>
</dbReference>
<name>A0A182E0P6_ONCOC</name>
<dbReference type="Gene3D" id="3.30.160.60">
    <property type="entry name" value="Classic Zinc Finger"/>
    <property type="match status" value="1"/>
</dbReference>
<dbReference type="SMART" id="SM00731">
    <property type="entry name" value="SprT"/>
    <property type="match status" value="1"/>
</dbReference>
<dbReference type="GO" id="GO:0008270">
    <property type="term" value="F:zinc ion binding"/>
    <property type="evidence" value="ECO:0007669"/>
    <property type="project" value="UniProtKB-KW"/>
</dbReference>
<dbReference type="OrthoDB" id="5236983at2759"/>
<evidence type="ECO:0000256" key="15">
    <source>
        <dbReference type="PROSITE-ProRule" id="PRU01256"/>
    </source>
</evidence>
<evidence type="ECO:0000256" key="6">
    <source>
        <dbReference type="ARBA" id="ARBA00022723"/>
    </source>
</evidence>
<dbReference type="GO" id="GO:0031593">
    <property type="term" value="F:polyubiquitin modification-dependent protein binding"/>
    <property type="evidence" value="ECO:0007669"/>
    <property type="project" value="TreeGrafter"/>
</dbReference>
<dbReference type="STRING" id="42157.A0A182E0P6"/>
<reference evidence="18 19" key="2">
    <citation type="submission" date="2018-08" db="EMBL/GenBank/DDBJ databases">
        <authorList>
            <person name="Laetsch R D."/>
            <person name="Stevens L."/>
            <person name="Kumar S."/>
            <person name="Blaxter L. M."/>
        </authorList>
    </citation>
    <scope>NUCLEOTIDE SEQUENCE [LARGE SCALE GENOMIC DNA]</scope>
</reference>
<sequence>MSKKIFELKDLQHVHTLQDTSPKKKRYSFPATNPSSSSINSCHPNSLVDPIWEVIDPTPNLHALFQQYDDTYFNGALAACEVKWSSRMTSCAGLCSFESKSKFCSIRLSKPLLQYRPRKDLVETLLHEMIHAALFLSDGMMDRDGHGPKFQYHMHRINMRAGTNITIYHNFHNEVRYHQKHWWRCTGPCRMRSPFYGWVKRSMNRPPSKNDFWWKEHQMTCGGNFIKIKEPEGYSTKKKMSQASNGKSQPQILQSPLNRYFPGTGHVLGRLSSSAEDISSCNLNMDRPENRPGSSGMRLKMPSVENYNTKNDLRAPKIILTAEENIATITMPKNCSGLLIKDEIAGSSRKCGAGNVESIENDVMLCVPCPVCNAYVSENTINSHLDSCLAKTHDS</sequence>
<reference evidence="20" key="1">
    <citation type="submission" date="2016-06" db="UniProtKB">
        <authorList>
            <consortium name="WormBaseParasite"/>
        </authorList>
    </citation>
    <scope>IDENTIFICATION</scope>
</reference>
<evidence type="ECO:0000256" key="12">
    <source>
        <dbReference type="ARBA" id="ARBA00023204"/>
    </source>
</evidence>
<evidence type="ECO:0000313" key="20">
    <source>
        <dbReference type="WBParaSite" id="nOo.2.0.1.t01525-RA"/>
    </source>
</evidence>
<evidence type="ECO:0000256" key="4">
    <source>
        <dbReference type="ARBA" id="ARBA00022454"/>
    </source>
</evidence>
<keyword evidence="12 15" id="KW-0234">DNA repair</keyword>
<dbReference type="Pfam" id="PF22934">
    <property type="entry name" value="SPRTN_ZBD"/>
    <property type="match status" value="1"/>
</dbReference>
<dbReference type="AlphaFoldDB" id="A0A182E0P6"/>
<organism evidence="20">
    <name type="scientific">Onchocerca ochengi</name>
    <name type="common">Filarial nematode worm</name>
    <dbReference type="NCBI Taxonomy" id="42157"/>
    <lineage>
        <taxon>Eukaryota</taxon>
        <taxon>Metazoa</taxon>
        <taxon>Ecdysozoa</taxon>
        <taxon>Nematoda</taxon>
        <taxon>Chromadorea</taxon>
        <taxon>Rhabditida</taxon>
        <taxon>Spirurina</taxon>
        <taxon>Spiruromorpha</taxon>
        <taxon>Filarioidea</taxon>
        <taxon>Onchocercidae</taxon>
        <taxon>Onchocerca</taxon>
    </lineage>
</organism>
<evidence type="ECO:0000256" key="11">
    <source>
        <dbReference type="ARBA" id="ARBA00023049"/>
    </source>
</evidence>
<keyword evidence="7 15" id="KW-0227">DNA damage</keyword>
<keyword evidence="11" id="KW-0482">Metalloprotease</keyword>
<dbReference type="Proteomes" id="UP000271087">
    <property type="component" value="Unassembled WGS sequence"/>
</dbReference>
<feature type="region of interest" description="Disordered" evidence="16">
    <location>
        <begin position="18"/>
        <end position="41"/>
    </location>
</feature>
<dbReference type="SMART" id="SM00734">
    <property type="entry name" value="ZnF_Rad18"/>
    <property type="match status" value="1"/>
</dbReference>
<dbReference type="GO" id="GO:0006281">
    <property type="term" value="P:DNA repair"/>
    <property type="evidence" value="ECO:0007669"/>
    <property type="project" value="UniProtKB-KW"/>
</dbReference>
<dbReference type="InterPro" id="IPR044245">
    <property type="entry name" value="Spartan"/>
</dbReference>
<evidence type="ECO:0000256" key="14">
    <source>
        <dbReference type="ARBA" id="ARBA00030396"/>
    </source>
</evidence>
<evidence type="ECO:0000256" key="9">
    <source>
        <dbReference type="ARBA" id="ARBA00022801"/>
    </source>
</evidence>
<dbReference type="InterPro" id="IPR055220">
    <property type="entry name" value="SPRTN_ZBD"/>
</dbReference>
<keyword evidence="10" id="KW-0862">Zinc</keyword>
<keyword evidence="5" id="KW-0645">Protease</keyword>
<dbReference type="GO" id="GO:0004222">
    <property type="term" value="F:metalloendopeptidase activity"/>
    <property type="evidence" value="ECO:0007669"/>
    <property type="project" value="InterPro"/>
</dbReference>
<evidence type="ECO:0000256" key="1">
    <source>
        <dbReference type="ARBA" id="ARBA00004123"/>
    </source>
</evidence>
<dbReference type="GO" id="GO:0006508">
    <property type="term" value="P:proteolysis"/>
    <property type="evidence" value="ECO:0007669"/>
    <property type="project" value="UniProtKB-KW"/>
</dbReference>
<evidence type="ECO:0000256" key="13">
    <source>
        <dbReference type="ARBA" id="ARBA00023242"/>
    </source>
</evidence>
<keyword evidence="9" id="KW-0378">Hydrolase</keyword>
<dbReference type="GO" id="GO:0003697">
    <property type="term" value="F:single-stranded DNA binding"/>
    <property type="evidence" value="ECO:0007669"/>
    <property type="project" value="InterPro"/>
</dbReference>
<dbReference type="PANTHER" id="PTHR21220">
    <property type="entry name" value="DNA-DEPENDENT METALLOPROTEASE SPRTN"/>
    <property type="match status" value="1"/>
</dbReference>
<keyword evidence="4" id="KW-0158">Chromosome</keyword>
<gene>
    <name evidence="18" type="ORF">NOO_LOCUS1525</name>
</gene>
<evidence type="ECO:0000313" key="18">
    <source>
        <dbReference type="EMBL" id="VDK64364.1"/>
    </source>
</evidence>
<keyword evidence="19" id="KW-1185">Reference proteome</keyword>
<evidence type="ECO:0000256" key="8">
    <source>
        <dbReference type="ARBA" id="ARBA00022771"/>
    </source>
</evidence>
<feature type="compositionally biased region" description="Low complexity" evidence="16">
    <location>
        <begin position="30"/>
        <end position="41"/>
    </location>
</feature>
<protein>
    <recommendedName>
        <fullName evidence="14">Protein with SprT-like domain at the N terminus</fullName>
    </recommendedName>
</protein>
<dbReference type="WBParaSite" id="nOo.2.0.1.t01525-RA">
    <property type="protein sequence ID" value="nOo.2.0.1.t01525-RA"/>
    <property type="gene ID" value="nOo.2.0.1.g01525"/>
</dbReference>
<proteinExistence type="inferred from homology"/>
<comment type="similarity">
    <text evidence="3">Belongs to the Spartan family.</text>
</comment>
<dbReference type="InterPro" id="IPR006642">
    <property type="entry name" value="Rad18_UBZ4"/>
</dbReference>
<accession>A0A182E0P6</accession>
<evidence type="ECO:0000256" key="16">
    <source>
        <dbReference type="SAM" id="MobiDB-lite"/>
    </source>
</evidence>
<dbReference type="Pfam" id="PF10263">
    <property type="entry name" value="SprT-like"/>
    <property type="match status" value="1"/>
</dbReference>
<dbReference type="GO" id="GO:0005694">
    <property type="term" value="C:chromosome"/>
    <property type="evidence" value="ECO:0007669"/>
    <property type="project" value="UniProtKB-SubCell"/>
</dbReference>
<evidence type="ECO:0000256" key="7">
    <source>
        <dbReference type="ARBA" id="ARBA00022763"/>
    </source>
</evidence>
<dbReference type="EMBL" id="UYRW01000196">
    <property type="protein sequence ID" value="VDK64364.1"/>
    <property type="molecule type" value="Genomic_DNA"/>
</dbReference>
<evidence type="ECO:0000313" key="19">
    <source>
        <dbReference type="Proteomes" id="UP000271087"/>
    </source>
</evidence>
<comment type="subcellular location">
    <subcellularLocation>
        <location evidence="2">Chromosome</location>
    </subcellularLocation>
    <subcellularLocation>
        <location evidence="1">Nucleus</location>
    </subcellularLocation>
</comment>
<dbReference type="PANTHER" id="PTHR21220:SF0">
    <property type="entry name" value="DNA-DEPENDENT METALLOPROTEASE SPRTN"/>
    <property type="match status" value="1"/>
</dbReference>
<dbReference type="GO" id="GO:0005634">
    <property type="term" value="C:nucleus"/>
    <property type="evidence" value="ECO:0007669"/>
    <property type="project" value="UniProtKB-SubCell"/>
</dbReference>
<evidence type="ECO:0000256" key="3">
    <source>
        <dbReference type="ARBA" id="ARBA00010724"/>
    </source>
</evidence>
<keyword evidence="13" id="KW-0539">Nucleus</keyword>
<keyword evidence="6" id="KW-0479">Metal-binding</keyword>
<evidence type="ECO:0000259" key="17">
    <source>
        <dbReference type="PROSITE" id="PS51908"/>
    </source>
</evidence>
<dbReference type="InterPro" id="IPR006640">
    <property type="entry name" value="SprT-like_domain"/>
</dbReference>
<feature type="domain" description="UBZ4-type" evidence="17">
    <location>
        <begin position="366"/>
        <end position="393"/>
    </location>
</feature>